<dbReference type="InterPro" id="IPR008266">
    <property type="entry name" value="Tyr_kinase_AS"/>
</dbReference>
<dbReference type="Pfam" id="PF00069">
    <property type="entry name" value="Pkinase"/>
    <property type="match status" value="2"/>
</dbReference>
<organism evidence="6 7">
    <name type="scientific">Daphnia sinensis</name>
    <dbReference type="NCBI Taxonomy" id="1820382"/>
    <lineage>
        <taxon>Eukaryota</taxon>
        <taxon>Metazoa</taxon>
        <taxon>Ecdysozoa</taxon>
        <taxon>Arthropoda</taxon>
        <taxon>Crustacea</taxon>
        <taxon>Branchiopoda</taxon>
        <taxon>Diplostraca</taxon>
        <taxon>Cladocera</taxon>
        <taxon>Anomopoda</taxon>
        <taxon>Daphniidae</taxon>
        <taxon>Daphnia</taxon>
        <taxon>Daphnia similis group</taxon>
    </lineage>
</organism>
<evidence type="ECO:0000313" key="6">
    <source>
        <dbReference type="EMBL" id="KAI9561456.1"/>
    </source>
</evidence>
<keyword evidence="4" id="KW-0067">ATP-binding</keyword>
<proteinExistence type="predicted"/>
<evidence type="ECO:0000259" key="5">
    <source>
        <dbReference type="PROSITE" id="PS50011"/>
    </source>
</evidence>
<evidence type="ECO:0000256" key="4">
    <source>
        <dbReference type="PROSITE-ProRule" id="PRU10141"/>
    </source>
</evidence>
<dbReference type="Pfam" id="PF00023">
    <property type="entry name" value="Ank"/>
    <property type="match status" value="1"/>
</dbReference>
<feature type="repeat" description="ANK" evidence="3">
    <location>
        <begin position="1395"/>
        <end position="1430"/>
    </location>
</feature>
<protein>
    <recommendedName>
        <fullName evidence="5">Protein kinase domain-containing protein</fullName>
    </recommendedName>
</protein>
<keyword evidence="4" id="KW-0547">Nucleotide-binding</keyword>
<feature type="repeat" description="ANK" evidence="3">
    <location>
        <begin position="1104"/>
        <end position="1139"/>
    </location>
</feature>
<feature type="repeat" description="ANK" evidence="3">
    <location>
        <begin position="1213"/>
        <end position="1247"/>
    </location>
</feature>
<dbReference type="Gene3D" id="1.10.510.10">
    <property type="entry name" value="Transferase(Phosphotransferase) domain 1"/>
    <property type="match status" value="2"/>
</dbReference>
<evidence type="ECO:0000256" key="1">
    <source>
        <dbReference type="ARBA" id="ARBA00022737"/>
    </source>
</evidence>
<dbReference type="SUPFAM" id="SSF48403">
    <property type="entry name" value="Ankyrin repeat"/>
    <property type="match status" value="2"/>
</dbReference>
<feature type="repeat" description="ANK" evidence="3">
    <location>
        <begin position="1358"/>
        <end position="1394"/>
    </location>
</feature>
<dbReference type="PANTHER" id="PTHR24123">
    <property type="entry name" value="ANKYRIN REPEAT-CONTAINING"/>
    <property type="match status" value="1"/>
</dbReference>
<feature type="repeat" description="ANK" evidence="3">
    <location>
        <begin position="997"/>
        <end position="1032"/>
    </location>
</feature>
<feature type="repeat" description="ANK" evidence="3">
    <location>
        <begin position="1322"/>
        <end position="1357"/>
    </location>
</feature>
<feature type="domain" description="Protein kinase" evidence="5">
    <location>
        <begin position="339"/>
        <end position="605"/>
    </location>
</feature>
<accession>A0AAD5KVS1</accession>
<dbReference type="PROSITE" id="PS00109">
    <property type="entry name" value="PROTEIN_KINASE_TYR"/>
    <property type="match status" value="1"/>
</dbReference>
<evidence type="ECO:0000313" key="7">
    <source>
        <dbReference type="Proteomes" id="UP000820818"/>
    </source>
</evidence>
<dbReference type="PROSITE" id="PS50297">
    <property type="entry name" value="ANK_REP_REGION"/>
    <property type="match status" value="6"/>
</dbReference>
<keyword evidence="1" id="KW-0677">Repeat</keyword>
<dbReference type="Gene3D" id="1.25.40.20">
    <property type="entry name" value="Ankyrin repeat-containing domain"/>
    <property type="match status" value="3"/>
</dbReference>
<dbReference type="PROSITE" id="PS50011">
    <property type="entry name" value="PROTEIN_KINASE_DOM"/>
    <property type="match status" value="2"/>
</dbReference>
<dbReference type="PROSITE" id="PS50088">
    <property type="entry name" value="ANK_REPEAT"/>
    <property type="match status" value="10"/>
</dbReference>
<gene>
    <name evidence="6" type="ORF">GHT06_012413</name>
</gene>
<dbReference type="InterPro" id="IPR036770">
    <property type="entry name" value="Ankyrin_rpt-contain_sf"/>
</dbReference>
<dbReference type="PROSITE" id="PS00107">
    <property type="entry name" value="PROTEIN_KINASE_ATP"/>
    <property type="match status" value="1"/>
</dbReference>
<feature type="repeat" description="ANK" evidence="3">
    <location>
        <begin position="1068"/>
        <end position="1103"/>
    </location>
</feature>
<evidence type="ECO:0000256" key="2">
    <source>
        <dbReference type="ARBA" id="ARBA00023043"/>
    </source>
</evidence>
<name>A0AAD5KVS1_9CRUS</name>
<dbReference type="Proteomes" id="UP000820818">
    <property type="component" value="Linkage Group LG3"/>
</dbReference>
<dbReference type="PANTHER" id="PTHR24123:SF33">
    <property type="entry name" value="PROTEIN HOS4"/>
    <property type="match status" value="1"/>
</dbReference>
<dbReference type="Pfam" id="PF12796">
    <property type="entry name" value="Ank_2"/>
    <property type="match status" value="3"/>
</dbReference>
<comment type="caution">
    <text evidence="6">The sequence shown here is derived from an EMBL/GenBank/DDBJ whole genome shotgun (WGS) entry which is preliminary data.</text>
</comment>
<dbReference type="EMBL" id="WJBH02000003">
    <property type="protein sequence ID" value="KAI9561456.1"/>
    <property type="molecule type" value="Genomic_DNA"/>
</dbReference>
<dbReference type="GO" id="GO:0005524">
    <property type="term" value="F:ATP binding"/>
    <property type="evidence" value="ECO:0007669"/>
    <property type="project" value="UniProtKB-UniRule"/>
</dbReference>
<dbReference type="InterPro" id="IPR000719">
    <property type="entry name" value="Prot_kinase_dom"/>
</dbReference>
<dbReference type="InterPro" id="IPR011009">
    <property type="entry name" value="Kinase-like_dom_sf"/>
</dbReference>
<keyword evidence="2 3" id="KW-0040">ANK repeat</keyword>
<dbReference type="SMART" id="SM00248">
    <property type="entry name" value="ANK"/>
    <property type="match status" value="13"/>
</dbReference>
<dbReference type="InterPro" id="IPR002110">
    <property type="entry name" value="Ankyrin_rpt"/>
</dbReference>
<reference evidence="6 7" key="1">
    <citation type="submission" date="2022-05" db="EMBL/GenBank/DDBJ databases">
        <title>A multi-omics perspective on studying reproductive biology in Daphnia sinensis.</title>
        <authorList>
            <person name="Jia J."/>
        </authorList>
    </citation>
    <scope>NUCLEOTIDE SEQUENCE [LARGE SCALE GENOMIC DNA]</scope>
    <source>
        <strain evidence="6 7">WSL</strain>
    </source>
</reference>
<feature type="repeat" description="ANK" evidence="3">
    <location>
        <begin position="1140"/>
        <end position="1175"/>
    </location>
</feature>
<feature type="repeat" description="ANK" evidence="3">
    <location>
        <begin position="1248"/>
        <end position="1284"/>
    </location>
</feature>
<dbReference type="InterPro" id="IPR051165">
    <property type="entry name" value="Multifunctional_ANK_Repeat"/>
</dbReference>
<dbReference type="InterPro" id="IPR017441">
    <property type="entry name" value="Protein_kinase_ATP_BS"/>
</dbReference>
<sequence>MAFRQRSYPPPSPYNRRSTGFLASANSSRVIMGWDRGERAALKRIPFKPDEQGDERYWESLIKLRDDNLVQYRSFTLQDDGRYLAMELCQGSMLDYCRDKLDSAVASLVNGIDVMWQITCAVDYLYRKNIGHGDLNLENVLFKKIDSGPQRVVAKLSGYGYNYLESGDNVKTDFSKLGCLYFSAATKKEIKPSGPLAAWNLTEIDFNAQKLALDLINLVTHATNPFTFGAGTLLRHPLFIRYCPLGLQRLINEQTNEDIRRGLHNQNNLEKWRKSLGDGPLPNKNSSDLKKILFSDDKNLETALTEASIIAPQLLAQYVWYISTTPAAIPEGNNPNSNLELVRRLGEGIYGKVYECCYTNKDGMRFPAACKEFKTKTGKKNSYEREIQTLSRLKHLFIIKYLDFVELDDKRYMVMELCEGSLKDYVEGKLEQIPQNSLDDKIMISQVALGLAYIHRKGIVHKDLTLENILLKRQSPQSRLVLAKIADFVLAKQLRPDATEFSVTKHLGAETYMAPELLKAEKHAYPANFATDIYAFGIIIARIALKGYHPFTSDKNYRFASMAKGLVPPTLQHLSWDLIDLIVKLTDKDPAKRPFMGLVLYHPYFILTNDKTKRHFVDHLWAHINSKENKNNSMKQMFSNHRFQEWYNSVTAETPETVEEIAERERTLREFKEIQADCTIESLYGQAKHYKQQLQSALKLEYDDKIGNQIDQVLSIHALLAHDHPPSCTISQATAESVLHEETKEKNANSGNEINEKSSAQFLQNRFSRNRLHKMVQSKPALLVSYFWFCLADAINNKPVNLLATATNQQKPIAPGKKKYQLAQYKRLITNELQWASLFYDDDEQIADELWNMKYPEMNEITQDAKKEIIRTAAKCNISTAVWSELLKWVGTSADSMLLHEIAQSHVPNAPKIAEMILQKHWFKEENLSSFHLAAFNEGNCADEIMKALFENERIPAVTTDGLTPAHIAAQNESNCGWGLLKVLLDKGADPNASFQNGTTPVHWAAMNQGKHAAEILKFLLDRGGDSEKIDKNGLKPIHYATLNTGDSACTLLDVLHKKQGATVIDGTGRTLLHFALLNEGDHAAEILNKLLRSGENPNVGDNEGRTPLHLAVQNEKIHQLQLMRILLQNSGDPNAVDQLGWTPVHYATASESEHAHEILKLLLLFKGDLTIKDRDGLTPIHYTIINKGKCGDEMRKLVGVNPEKTNAHLNSDGETLLHRLVSKNDGQLELFQMVIDSGGDPNATDKFGRSPVHSVVMLNESLAGLDMLRLLLDYGGNVNLPDKEKQFTPVHYVASSLKLRVPERMKILLNNGGNVNVMSHDGITPLHLAVANPGIYGPHLTRMLLKFGADVNALEAKQRTPLHEAIRNENDDISFDAILQLIEKGANPNARDIKGWTPVHYAIQHRRRNSVKVVKLLLQHGGSMKIKDNKGMTPQRLAEHCLPECLTADIV</sequence>
<dbReference type="SUPFAM" id="SSF56112">
    <property type="entry name" value="Protein kinase-like (PK-like)"/>
    <property type="match status" value="2"/>
</dbReference>
<feature type="binding site" evidence="4">
    <location>
        <position position="371"/>
    </location>
    <ligand>
        <name>ATP</name>
        <dbReference type="ChEBI" id="CHEBI:30616"/>
    </ligand>
</feature>
<dbReference type="GO" id="GO:0004672">
    <property type="term" value="F:protein kinase activity"/>
    <property type="evidence" value="ECO:0007669"/>
    <property type="project" value="InterPro"/>
</dbReference>
<evidence type="ECO:0000256" key="3">
    <source>
        <dbReference type="PROSITE-ProRule" id="PRU00023"/>
    </source>
</evidence>
<keyword evidence="7" id="KW-1185">Reference proteome</keyword>
<feature type="domain" description="Protein kinase" evidence="5">
    <location>
        <begin position="16"/>
        <end position="321"/>
    </location>
</feature>
<feature type="repeat" description="ANK" evidence="3">
    <location>
        <begin position="961"/>
        <end position="996"/>
    </location>
</feature>